<protein>
    <recommendedName>
        <fullName evidence="3">KAP NTPase domain-containing protein</fullName>
    </recommendedName>
</protein>
<proteinExistence type="predicted"/>
<keyword evidence="2" id="KW-1185">Reference proteome</keyword>
<dbReference type="RefSeq" id="WP_177136841.1">
    <property type="nucleotide sequence ID" value="NZ_VYGV01000016.1"/>
</dbReference>
<dbReference type="Gene3D" id="3.40.50.300">
    <property type="entry name" value="P-loop containing nucleotide triphosphate hydrolases"/>
    <property type="match status" value="1"/>
</dbReference>
<dbReference type="AlphaFoldDB" id="A0A7Y8KYS0"/>
<dbReference type="InterPro" id="IPR027417">
    <property type="entry name" value="P-loop_NTPase"/>
</dbReference>
<sequence length="549" mass="61983">MSVADFNASLTDFLSSKEPEVLAIKGRWGTGKTYSWDAVISSYRDKKDANLKYAYASLFGADSLWEVKLTLLARLHASRRDGGWLQKIASNKKAINSTVHLIGLLSSGETLAKAASEWSPNLLETATVCLDDFERMDEKSISHEKLLGFISELKLEHKCKVVLIYNSDAVQGTSKFHEYREKVVDREIEYSPSYEDVVRIAGDLSGDIQNVAIECAKNLELDNVRVVRRALKVAAQFRERCTQPLGFELEKKLVSSAILFSWIEFGDGKTLIPTEVQNNLGENLSHIWAGYHLDNKPLEPWQKKLERFSFTSLDELDALVWSCIKTGFIESDRILREIDKLEQIDAKDRAISKYRAAWGLFHDSLENNEEQFVKELIEGFRSAAPYESPSSLSSVVSILKALDKNHLATEMIGVYVGCRDARDDTFDLSTYPFRSDITDKDILDAFSAAMNSGIETKDGDIDMLAAILKSGNRLTNLHQNLLSQYSVKQIVHILKTHHGQELDLIIGGMQKYRNHRHAPKIGELVMDALRCISAEGKYQELRTKNHLKD</sequence>
<dbReference type="Proteomes" id="UP000545507">
    <property type="component" value="Unassembled WGS sequence"/>
</dbReference>
<name>A0A7Y8KYS0_9BURK</name>
<evidence type="ECO:0000313" key="1">
    <source>
        <dbReference type="EMBL" id="NWF46932.1"/>
    </source>
</evidence>
<reference evidence="1 2" key="1">
    <citation type="submission" date="2019-09" db="EMBL/GenBank/DDBJ databases">
        <title>Hydrogenophaga aromatica sp. nov., isolated from a para-xylene-degrading enrichment culture.</title>
        <authorList>
            <person name="Tancsics A."/>
            <person name="Banerjee S."/>
        </authorList>
    </citation>
    <scope>NUCLEOTIDE SEQUENCE [LARGE SCALE GENOMIC DNA]</scope>
    <source>
        <strain evidence="1 2">D2P1</strain>
    </source>
</reference>
<evidence type="ECO:0000313" key="2">
    <source>
        <dbReference type="Proteomes" id="UP000545507"/>
    </source>
</evidence>
<evidence type="ECO:0008006" key="3">
    <source>
        <dbReference type="Google" id="ProtNLM"/>
    </source>
</evidence>
<organism evidence="1 2">
    <name type="scientific">Hydrogenophaga aromaticivorans</name>
    <dbReference type="NCBI Taxonomy" id="2610898"/>
    <lineage>
        <taxon>Bacteria</taxon>
        <taxon>Pseudomonadati</taxon>
        <taxon>Pseudomonadota</taxon>
        <taxon>Betaproteobacteria</taxon>
        <taxon>Burkholderiales</taxon>
        <taxon>Comamonadaceae</taxon>
        <taxon>Hydrogenophaga</taxon>
    </lineage>
</organism>
<gene>
    <name evidence="1" type="ORF">F3K02_16975</name>
</gene>
<dbReference type="SUPFAM" id="SSF52540">
    <property type="entry name" value="P-loop containing nucleoside triphosphate hydrolases"/>
    <property type="match status" value="1"/>
</dbReference>
<comment type="caution">
    <text evidence="1">The sequence shown here is derived from an EMBL/GenBank/DDBJ whole genome shotgun (WGS) entry which is preliminary data.</text>
</comment>
<dbReference type="EMBL" id="VYGV01000016">
    <property type="protein sequence ID" value="NWF46932.1"/>
    <property type="molecule type" value="Genomic_DNA"/>
</dbReference>
<accession>A0A7Y8KYS0</accession>